<keyword evidence="2" id="KW-1133">Transmembrane helix</keyword>
<organism evidence="3 4">
    <name type="scientific">Microtus ochrogaster</name>
    <name type="common">Prairie vole</name>
    <dbReference type="NCBI Taxonomy" id="79684"/>
    <lineage>
        <taxon>Eukaryota</taxon>
        <taxon>Metazoa</taxon>
        <taxon>Chordata</taxon>
        <taxon>Craniata</taxon>
        <taxon>Vertebrata</taxon>
        <taxon>Euteleostomi</taxon>
        <taxon>Mammalia</taxon>
        <taxon>Eutheria</taxon>
        <taxon>Euarchontoglires</taxon>
        <taxon>Glires</taxon>
        <taxon>Rodentia</taxon>
        <taxon>Myomorpha</taxon>
        <taxon>Muroidea</taxon>
        <taxon>Cricetidae</taxon>
        <taxon>Arvicolinae</taxon>
        <taxon>Microtus</taxon>
    </lineage>
</organism>
<feature type="compositionally biased region" description="Polar residues" evidence="1">
    <location>
        <begin position="138"/>
        <end position="153"/>
    </location>
</feature>
<feature type="transmembrane region" description="Helical" evidence="2">
    <location>
        <begin position="266"/>
        <end position="287"/>
    </location>
</feature>
<feature type="compositionally biased region" description="Polar residues" evidence="1">
    <location>
        <begin position="161"/>
        <end position="183"/>
    </location>
</feature>
<feature type="compositionally biased region" description="Polar residues" evidence="1">
    <location>
        <begin position="238"/>
        <end position="261"/>
    </location>
</feature>
<protein>
    <submittedName>
        <fullName evidence="4">Leukosialin</fullName>
    </submittedName>
</protein>
<feature type="region of interest" description="Disordered" evidence="1">
    <location>
        <begin position="320"/>
        <end position="413"/>
    </location>
</feature>
<dbReference type="PANTHER" id="PTHR35265">
    <property type="entry name" value="LEUKOSIALIN"/>
    <property type="match status" value="1"/>
</dbReference>
<dbReference type="GeneID" id="101986364"/>
<evidence type="ECO:0000256" key="2">
    <source>
        <dbReference type="SAM" id="Phobius"/>
    </source>
</evidence>
<dbReference type="Proteomes" id="UP000694915">
    <property type="component" value="Chromosome 8"/>
</dbReference>
<sequence>MSEGQEDMAAGGVWAAKARVPTPALEMTLLLLLFGGFWTQVMSNPEEGLQNTTMSPSILHTEVPSIPEALAVDSTVSTRPETVDPKGTTGIWSQAQHLTPHPPSSTPFGLPTGDIINTPVPEPATSREVSNKTLVQLSEPTAVSSDPSTTAANPVTGRAVSFTSQETFQGISEPSDTITTSSKETSEPSVAITVSSKSSGPPVTMTTESLGLSSEPHGLPTTITTSSVESSSAAGGTPVSNIKISTMSTPKPVTTRTPHQGSSGMLLVPMLVALLVVLALVALLLLWRRRQKRRTGALTLSGGGKRNGVVDAWAGPARVPDEEAATAASSGSGGNKGSAALEREGSGQRPTLTTFFSRRKSRQGSLVLEELKSGPAPDLKGEEEPLVGGEDEAVETPTSDGLEAKDGAAPQSM</sequence>
<dbReference type="PANTHER" id="PTHR35265:SF1">
    <property type="entry name" value="LEUKOSIALIN"/>
    <property type="match status" value="1"/>
</dbReference>
<feature type="region of interest" description="Disordered" evidence="1">
    <location>
        <begin position="138"/>
        <end position="261"/>
    </location>
</feature>
<keyword evidence="3" id="KW-1185">Reference proteome</keyword>
<proteinExistence type="predicted"/>
<dbReference type="InterPro" id="IPR038829">
    <property type="entry name" value="Leukosialin"/>
</dbReference>
<evidence type="ECO:0000313" key="3">
    <source>
        <dbReference type="Proteomes" id="UP000694915"/>
    </source>
</evidence>
<reference evidence="4" key="1">
    <citation type="submission" date="2025-08" db="UniProtKB">
        <authorList>
            <consortium name="RefSeq"/>
        </authorList>
    </citation>
    <scope>IDENTIFICATION</scope>
</reference>
<feature type="compositionally biased region" description="Polar residues" evidence="1">
    <location>
        <begin position="192"/>
        <end position="212"/>
    </location>
</feature>
<accession>A0ABM1U4P8</accession>
<evidence type="ECO:0000256" key="1">
    <source>
        <dbReference type="SAM" id="MobiDB-lite"/>
    </source>
</evidence>
<keyword evidence="2" id="KW-0812">Transmembrane</keyword>
<dbReference type="RefSeq" id="XP_026636960.1">
    <property type="nucleotide sequence ID" value="XM_026781159.1"/>
</dbReference>
<evidence type="ECO:0000313" key="4">
    <source>
        <dbReference type="RefSeq" id="XP_026636960.1"/>
    </source>
</evidence>
<gene>
    <name evidence="4" type="primary">Spn</name>
</gene>
<name>A0ABM1U4P8_MICOH</name>
<feature type="compositionally biased region" description="Low complexity" evidence="1">
    <location>
        <begin position="221"/>
        <end position="237"/>
    </location>
</feature>
<keyword evidence="2" id="KW-0472">Membrane</keyword>